<evidence type="ECO:0000313" key="2">
    <source>
        <dbReference type="EMBL" id="RWZ68043.1"/>
    </source>
</evidence>
<name>A0A444QEP0_9MICO</name>
<sequence length="129" mass="14046">MPLLESEASPRGRMRVFVRAQLPLLLGAAFIGVVVAVAVAVADIVGLALLRAELLAVLPSVGMLATFPILWLAYGFRRTVVLVTRGKCTGPTVHSSARSWWRTTSRNSRRPSRSARIFSARSPMSCGRR</sequence>
<accession>A0A444QEP0</accession>
<keyword evidence="1" id="KW-1133">Transmembrane helix</keyword>
<keyword evidence="3" id="KW-1185">Reference proteome</keyword>
<evidence type="ECO:0000256" key="1">
    <source>
        <dbReference type="SAM" id="Phobius"/>
    </source>
</evidence>
<comment type="caution">
    <text evidence="2">The sequence shown here is derived from an EMBL/GenBank/DDBJ whole genome shotgun (WGS) entry which is preliminary data.</text>
</comment>
<dbReference type="AlphaFoldDB" id="A0A444QEP0"/>
<feature type="transmembrane region" description="Helical" evidence="1">
    <location>
        <begin position="21"/>
        <end position="42"/>
    </location>
</feature>
<dbReference type="RefSeq" id="WP_128497269.1">
    <property type="nucleotide sequence ID" value="NZ_RZNC01000001.1"/>
</dbReference>
<proteinExistence type="predicted"/>
<feature type="transmembrane region" description="Helical" evidence="1">
    <location>
        <begin position="54"/>
        <end position="76"/>
    </location>
</feature>
<protein>
    <submittedName>
        <fullName evidence="2">Uncharacterized protein</fullName>
    </submittedName>
</protein>
<gene>
    <name evidence="2" type="ORF">ELQ92_01960</name>
</gene>
<dbReference type="EMBL" id="RZNC01000001">
    <property type="protein sequence ID" value="RWZ68043.1"/>
    <property type="molecule type" value="Genomic_DNA"/>
</dbReference>
<keyword evidence="1" id="KW-0812">Transmembrane</keyword>
<evidence type="ECO:0000313" key="3">
    <source>
        <dbReference type="Proteomes" id="UP000288603"/>
    </source>
</evidence>
<dbReference type="Proteomes" id="UP000288603">
    <property type="component" value="Unassembled WGS sequence"/>
</dbReference>
<organism evidence="2 3">
    <name type="scientific">Labedella populi</name>
    <dbReference type="NCBI Taxonomy" id="2498850"/>
    <lineage>
        <taxon>Bacteria</taxon>
        <taxon>Bacillati</taxon>
        <taxon>Actinomycetota</taxon>
        <taxon>Actinomycetes</taxon>
        <taxon>Micrococcales</taxon>
        <taxon>Microbacteriaceae</taxon>
        <taxon>Labedella</taxon>
    </lineage>
</organism>
<keyword evidence="1" id="KW-0472">Membrane</keyword>
<reference evidence="2 3" key="1">
    <citation type="submission" date="2018-12" db="EMBL/GenBank/DDBJ databases">
        <authorList>
            <person name="Li F."/>
        </authorList>
    </citation>
    <scope>NUCLEOTIDE SEQUENCE [LARGE SCALE GENOMIC DNA]</scope>
    <source>
        <strain evidence="2 3">8H24J-4-2</strain>
    </source>
</reference>